<feature type="transmembrane region" description="Helical" evidence="1">
    <location>
        <begin position="33"/>
        <end position="61"/>
    </location>
</feature>
<keyword evidence="1" id="KW-0472">Membrane</keyword>
<keyword evidence="1" id="KW-1133">Transmembrane helix</keyword>
<comment type="caution">
    <text evidence="2">The sequence shown here is derived from an EMBL/GenBank/DDBJ whole genome shotgun (WGS) entry which is preliminary data.</text>
</comment>
<name>A0A021VVZ9_9CELL</name>
<organism evidence="2 3">
    <name type="scientific">Actinotalea ferrariae CF5-4</name>
    <dbReference type="NCBI Taxonomy" id="948458"/>
    <lineage>
        <taxon>Bacteria</taxon>
        <taxon>Bacillati</taxon>
        <taxon>Actinomycetota</taxon>
        <taxon>Actinomycetes</taxon>
        <taxon>Micrococcales</taxon>
        <taxon>Cellulomonadaceae</taxon>
        <taxon>Actinotalea</taxon>
    </lineage>
</organism>
<dbReference type="Proteomes" id="UP000019753">
    <property type="component" value="Unassembled WGS sequence"/>
</dbReference>
<accession>A0A021VVZ9</accession>
<evidence type="ECO:0000313" key="3">
    <source>
        <dbReference type="Proteomes" id="UP000019753"/>
    </source>
</evidence>
<protein>
    <submittedName>
        <fullName evidence="2">Pilus assembly protein TadE</fullName>
    </submittedName>
</protein>
<keyword evidence="3" id="KW-1185">Reference proteome</keyword>
<proteinExistence type="predicted"/>
<dbReference type="OrthoDB" id="4833104at2"/>
<gene>
    <name evidence="2" type="ORF">N866_01735</name>
</gene>
<reference evidence="2 3" key="1">
    <citation type="submission" date="2014-01" db="EMBL/GenBank/DDBJ databases">
        <title>Actinotalea ferrariae CF5-4.</title>
        <authorList>
            <person name="Chen F."/>
            <person name="Li Y."/>
            <person name="Wang G."/>
        </authorList>
    </citation>
    <scope>NUCLEOTIDE SEQUENCE [LARGE SCALE GENOMIC DNA]</scope>
    <source>
        <strain evidence="2 3">CF5-4</strain>
    </source>
</reference>
<evidence type="ECO:0000313" key="2">
    <source>
        <dbReference type="EMBL" id="EYR63257.1"/>
    </source>
</evidence>
<sequence length="163" mass="16157">MSATAVRPRGRFRTGLGARLGAPADAGSAVVEFLGATVVLLVPLVYLVVVLAAVQAATFAVEGAAREAARAVVTAGPTDAGARATAAVAIALGDQGLDPDLAAQALAVRCEPDCTSPGTTVTVEVALAVPLPGVPGFVRDVVPLAVPVSATVTAPVDDHRSRS</sequence>
<evidence type="ECO:0000256" key="1">
    <source>
        <dbReference type="SAM" id="Phobius"/>
    </source>
</evidence>
<dbReference type="EMBL" id="AXCW01000110">
    <property type="protein sequence ID" value="EYR63257.1"/>
    <property type="molecule type" value="Genomic_DNA"/>
</dbReference>
<dbReference type="AlphaFoldDB" id="A0A021VVZ9"/>
<keyword evidence="1" id="KW-0812">Transmembrane</keyword>
<dbReference type="RefSeq" id="WP_052022921.1">
    <property type="nucleotide sequence ID" value="NZ_AXCW01000110.1"/>
</dbReference>